<gene>
    <name evidence="8" type="ORF">CryarDRAFT_3801</name>
</gene>
<dbReference type="SUPFAM" id="SSF52172">
    <property type="entry name" value="CheY-like"/>
    <property type="match status" value="1"/>
</dbReference>
<dbReference type="GO" id="GO:0000160">
    <property type="term" value="P:phosphorelay signal transduction system"/>
    <property type="evidence" value="ECO:0007669"/>
    <property type="project" value="InterPro"/>
</dbReference>
<dbReference type="InterPro" id="IPR058245">
    <property type="entry name" value="NreC/VraR/RcsB-like_REC"/>
</dbReference>
<dbReference type="PANTHER" id="PTHR43214:SF24">
    <property type="entry name" value="TRANSCRIPTIONAL REGULATORY PROTEIN NARL-RELATED"/>
    <property type="match status" value="1"/>
</dbReference>
<dbReference type="InterPro" id="IPR016032">
    <property type="entry name" value="Sig_transdc_resp-reg_C-effctor"/>
</dbReference>
<evidence type="ECO:0000313" key="9">
    <source>
        <dbReference type="Proteomes" id="UP000021053"/>
    </source>
</evidence>
<dbReference type="InterPro" id="IPR000792">
    <property type="entry name" value="Tscrpt_reg_LuxR_C"/>
</dbReference>
<dbReference type="InterPro" id="IPR039420">
    <property type="entry name" value="WalR-like"/>
</dbReference>
<sequence length="217" mass="23436">MRIVIAEDSVLLRAGLVTLLAGAGIEVVAEVGDDEGLLRAVERHRPDLALVDVRMPPTHTDEGVRAALALKARWPDVAVLLLSQYVEERYAADLLAGHTGGLGYLLKDRVADVDEFIEALRRVAAGGTALDPEVVAQLLVRRRTSPVRQLTPRETDVLATMAEGRSNSAIAATLGIGGHAVEKHVNNIFAKLGLVPADTDHRRVLAVLRYLERGDRP</sequence>
<keyword evidence="3 8" id="KW-0238">DNA-binding</keyword>
<dbReference type="PATRIC" id="fig|927661.3.peg.3768"/>
<dbReference type="EMBL" id="JFBT01000001">
    <property type="protein sequence ID" value="EXG82606.1"/>
    <property type="molecule type" value="Genomic_DNA"/>
</dbReference>
<evidence type="ECO:0000313" key="8">
    <source>
        <dbReference type="EMBL" id="EXG82606.1"/>
    </source>
</evidence>
<dbReference type="InterPro" id="IPR001789">
    <property type="entry name" value="Sig_transdc_resp-reg_receiver"/>
</dbReference>
<dbReference type="InterPro" id="IPR011006">
    <property type="entry name" value="CheY-like_superfamily"/>
</dbReference>
<dbReference type="Pfam" id="PF00072">
    <property type="entry name" value="Response_reg"/>
    <property type="match status" value="1"/>
</dbReference>
<evidence type="ECO:0000256" key="1">
    <source>
        <dbReference type="ARBA" id="ARBA00022553"/>
    </source>
</evidence>
<organism evidence="8 9">
    <name type="scientific">Cryptosporangium arvum DSM 44712</name>
    <dbReference type="NCBI Taxonomy" id="927661"/>
    <lineage>
        <taxon>Bacteria</taxon>
        <taxon>Bacillati</taxon>
        <taxon>Actinomycetota</taxon>
        <taxon>Actinomycetes</taxon>
        <taxon>Cryptosporangiales</taxon>
        <taxon>Cryptosporangiaceae</taxon>
        <taxon>Cryptosporangium</taxon>
    </lineage>
</organism>
<dbReference type="GO" id="GO:0006355">
    <property type="term" value="P:regulation of DNA-templated transcription"/>
    <property type="evidence" value="ECO:0007669"/>
    <property type="project" value="InterPro"/>
</dbReference>
<dbReference type="OrthoDB" id="9808843at2"/>
<dbReference type="SMART" id="SM00448">
    <property type="entry name" value="REC"/>
    <property type="match status" value="1"/>
</dbReference>
<dbReference type="Proteomes" id="UP000021053">
    <property type="component" value="Unassembled WGS sequence"/>
</dbReference>
<protein>
    <submittedName>
        <fullName evidence="8">Response regulator containing a CheY-like receiver domain and an HTH DNA-binding domain</fullName>
    </submittedName>
</protein>
<evidence type="ECO:0000256" key="2">
    <source>
        <dbReference type="ARBA" id="ARBA00023015"/>
    </source>
</evidence>
<feature type="domain" description="Response regulatory" evidence="7">
    <location>
        <begin position="2"/>
        <end position="122"/>
    </location>
</feature>
<evidence type="ECO:0000256" key="4">
    <source>
        <dbReference type="ARBA" id="ARBA00023163"/>
    </source>
</evidence>
<keyword evidence="1 5" id="KW-0597">Phosphoprotein</keyword>
<proteinExistence type="predicted"/>
<dbReference type="CDD" id="cd06170">
    <property type="entry name" value="LuxR_C_like"/>
    <property type="match status" value="1"/>
</dbReference>
<dbReference type="PANTHER" id="PTHR43214">
    <property type="entry name" value="TWO-COMPONENT RESPONSE REGULATOR"/>
    <property type="match status" value="1"/>
</dbReference>
<dbReference type="AlphaFoldDB" id="A0A011AKW5"/>
<keyword evidence="4" id="KW-0804">Transcription</keyword>
<dbReference type="PROSITE" id="PS50110">
    <property type="entry name" value="RESPONSE_REGULATORY"/>
    <property type="match status" value="1"/>
</dbReference>
<feature type="domain" description="HTH luxR-type" evidence="6">
    <location>
        <begin position="143"/>
        <end position="214"/>
    </location>
</feature>
<dbReference type="GO" id="GO:0003677">
    <property type="term" value="F:DNA binding"/>
    <property type="evidence" value="ECO:0007669"/>
    <property type="project" value="UniProtKB-KW"/>
</dbReference>
<dbReference type="SUPFAM" id="SSF46894">
    <property type="entry name" value="C-terminal effector domain of the bipartite response regulators"/>
    <property type="match status" value="1"/>
</dbReference>
<accession>A0A011AKW5</accession>
<comment type="caution">
    <text evidence="8">The sequence shown here is derived from an EMBL/GenBank/DDBJ whole genome shotgun (WGS) entry which is preliminary data.</text>
</comment>
<feature type="modified residue" description="4-aspartylphosphate" evidence="5">
    <location>
        <position position="52"/>
    </location>
</feature>
<dbReference type="SMART" id="SM00421">
    <property type="entry name" value="HTH_LUXR"/>
    <property type="match status" value="1"/>
</dbReference>
<evidence type="ECO:0000256" key="5">
    <source>
        <dbReference type="PROSITE-ProRule" id="PRU00169"/>
    </source>
</evidence>
<dbReference type="Gene3D" id="3.40.50.2300">
    <property type="match status" value="1"/>
</dbReference>
<name>A0A011AKW5_9ACTN</name>
<keyword evidence="9" id="KW-1185">Reference proteome</keyword>
<keyword evidence="2" id="KW-0805">Transcription regulation</keyword>
<evidence type="ECO:0000259" key="6">
    <source>
        <dbReference type="PROSITE" id="PS50043"/>
    </source>
</evidence>
<evidence type="ECO:0000259" key="7">
    <source>
        <dbReference type="PROSITE" id="PS50110"/>
    </source>
</evidence>
<reference evidence="8 9" key="1">
    <citation type="submission" date="2013-07" db="EMBL/GenBank/DDBJ databases">
        <authorList>
            <consortium name="DOE Joint Genome Institute"/>
            <person name="Eisen J."/>
            <person name="Huntemann M."/>
            <person name="Han J."/>
            <person name="Chen A."/>
            <person name="Kyrpides N."/>
            <person name="Mavromatis K."/>
            <person name="Markowitz V."/>
            <person name="Palaniappan K."/>
            <person name="Ivanova N."/>
            <person name="Schaumberg A."/>
            <person name="Pati A."/>
            <person name="Liolios K."/>
            <person name="Nordberg H.P."/>
            <person name="Cantor M.N."/>
            <person name="Hua S.X."/>
            <person name="Woyke T."/>
        </authorList>
    </citation>
    <scope>NUCLEOTIDE SEQUENCE [LARGE SCALE GENOMIC DNA]</scope>
    <source>
        <strain evidence="8 9">DSM 44712</strain>
    </source>
</reference>
<dbReference type="Pfam" id="PF00196">
    <property type="entry name" value="GerE"/>
    <property type="match status" value="1"/>
</dbReference>
<dbReference type="HOGENOM" id="CLU_000445_90_0_11"/>
<evidence type="ECO:0000256" key="3">
    <source>
        <dbReference type="ARBA" id="ARBA00023125"/>
    </source>
</evidence>
<dbReference type="CDD" id="cd17535">
    <property type="entry name" value="REC_NarL-like"/>
    <property type="match status" value="1"/>
</dbReference>
<dbReference type="PRINTS" id="PR00038">
    <property type="entry name" value="HTHLUXR"/>
</dbReference>
<dbReference type="PROSITE" id="PS50043">
    <property type="entry name" value="HTH_LUXR_2"/>
    <property type="match status" value="1"/>
</dbReference>